<evidence type="ECO:0000256" key="3">
    <source>
        <dbReference type="ARBA" id="ARBA00022452"/>
    </source>
</evidence>
<evidence type="ECO:0000256" key="1">
    <source>
        <dbReference type="ARBA" id="ARBA00004571"/>
    </source>
</evidence>
<keyword evidence="2 10" id="KW-0813">Transport</keyword>
<protein>
    <submittedName>
        <fullName evidence="15">TonB-dependent receptor</fullName>
    </submittedName>
</protein>
<dbReference type="Pfam" id="PF07715">
    <property type="entry name" value="Plug"/>
    <property type="match status" value="1"/>
</dbReference>
<comment type="similarity">
    <text evidence="10 11">Belongs to the TonB-dependent receptor family.</text>
</comment>
<dbReference type="InterPro" id="IPR037066">
    <property type="entry name" value="Plug_dom_sf"/>
</dbReference>
<gene>
    <name evidence="15" type="ORF">BST97_03385</name>
</gene>
<keyword evidence="6 11" id="KW-0798">TonB box</keyword>
<evidence type="ECO:0000259" key="14">
    <source>
        <dbReference type="Pfam" id="PF07715"/>
    </source>
</evidence>
<evidence type="ECO:0000313" key="16">
    <source>
        <dbReference type="Proteomes" id="UP000193431"/>
    </source>
</evidence>
<sequence length="612" mass="69018">MTRTIAFCGLCAVLFSCSLFAQNGKSEVLDTVLLVDRQIKRYSTGQKIQKLPDSLLKATPGTLTDLLEINTSLFFKQNGYGMVSSPTFRGTTAQQTAVIWNGFNINSQLNGQTDFNTLVVDGFDELDVRAGGGSVIYGTGAIGGSIHLQDKTKFNHGVEAFASARYGSFKTFQNLLKTDYSNDKLSLSVALSRLSSENDYPILETDRSNENAAYEHYTANLNAAYRMDDDNTLSYHGMYFNGNRNFALLFPTDPRTGYENDDHRHLIEWESKGDQIITVLQGVYFREHYDYISNLENPNPVGSTVNTYKGRYSLFFNPGRWELSSVADYEHNTAQGDDIESQNRNIASLAVLGKYKFKKLTTELSARQEVTDVYNVPLLYSIGADYRLSNSINLMAKASRNYRMPTYNDLFWQGAGNPDLEPENSYQAEGSVVLKSKNRKHQFSATGYYNDIQDLIRWIPDSNNVWRPENVDEVISYGGEFNYQGAFQIGKTVLDVNSGYAYTVSENGRTGNSLTFIPKHKFTSQINLRLKSISLSAQNNYVGSVFTRSNNDPDEILEDYLLSHISASYTFSKLKELTLLLQVRNLVNVNYQTTENRPMPGRHFFITSTIKF</sequence>
<evidence type="ECO:0000256" key="8">
    <source>
        <dbReference type="ARBA" id="ARBA00023170"/>
    </source>
</evidence>
<feature type="domain" description="TonB-dependent receptor-like beta-barrel" evidence="13">
    <location>
        <begin position="197"/>
        <end position="586"/>
    </location>
</feature>
<evidence type="ECO:0000259" key="13">
    <source>
        <dbReference type="Pfam" id="PF00593"/>
    </source>
</evidence>
<dbReference type="PANTHER" id="PTHR30069">
    <property type="entry name" value="TONB-DEPENDENT OUTER MEMBRANE RECEPTOR"/>
    <property type="match status" value="1"/>
</dbReference>
<accession>A0A1W6MHQ0</accession>
<evidence type="ECO:0000256" key="11">
    <source>
        <dbReference type="RuleBase" id="RU003357"/>
    </source>
</evidence>
<organism evidence="15 16">
    <name type="scientific">Nonlabens spongiae</name>
    <dbReference type="NCBI Taxonomy" id="331648"/>
    <lineage>
        <taxon>Bacteria</taxon>
        <taxon>Pseudomonadati</taxon>
        <taxon>Bacteroidota</taxon>
        <taxon>Flavobacteriia</taxon>
        <taxon>Flavobacteriales</taxon>
        <taxon>Flavobacteriaceae</taxon>
        <taxon>Nonlabens</taxon>
    </lineage>
</organism>
<dbReference type="Gene3D" id="2.40.170.20">
    <property type="entry name" value="TonB-dependent receptor, beta-barrel domain"/>
    <property type="match status" value="1"/>
</dbReference>
<dbReference type="GO" id="GO:0015344">
    <property type="term" value="F:siderophore uptake transmembrane transporter activity"/>
    <property type="evidence" value="ECO:0007669"/>
    <property type="project" value="TreeGrafter"/>
</dbReference>
<evidence type="ECO:0000256" key="9">
    <source>
        <dbReference type="ARBA" id="ARBA00023237"/>
    </source>
</evidence>
<dbReference type="GO" id="GO:0009279">
    <property type="term" value="C:cell outer membrane"/>
    <property type="evidence" value="ECO:0007669"/>
    <property type="project" value="UniProtKB-SubCell"/>
</dbReference>
<keyword evidence="3 10" id="KW-1134">Transmembrane beta strand</keyword>
<dbReference type="GO" id="GO:0044718">
    <property type="term" value="P:siderophore transmembrane transport"/>
    <property type="evidence" value="ECO:0007669"/>
    <property type="project" value="TreeGrafter"/>
</dbReference>
<proteinExistence type="inferred from homology"/>
<evidence type="ECO:0000256" key="12">
    <source>
        <dbReference type="SAM" id="SignalP"/>
    </source>
</evidence>
<evidence type="ECO:0000313" key="15">
    <source>
        <dbReference type="EMBL" id="ARN77112.1"/>
    </source>
</evidence>
<dbReference type="InterPro" id="IPR036942">
    <property type="entry name" value="Beta-barrel_TonB_sf"/>
</dbReference>
<dbReference type="STRING" id="331648.BST97_03385"/>
<reference evidence="15 16" key="1">
    <citation type="submission" date="2016-11" db="EMBL/GenBank/DDBJ databases">
        <title>Trade-off between light-utilization and light-protection in marine flavobacteria.</title>
        <authorList>
            <person name="Kumagai Y."/>
        </authorList>
    </citation>
    <scope>NUCLEOTIDE SEQUENCE [LARGE SCALE GENOMIC DNA]</scope>
    <source>
        <strain evidence="15 16">JCM 13191</strain>
    </source>
</reference>
<dbReference type="SUPFAM" id="SSF56935">
    <property type="entry name" value="Porins"/>
    <property type="match status" value="1"/>
</dbReference>
<dbReference type="PROSITE" id="PS51257">
    <property type="entry name" value="PROKAR_LIPOPROTEIN"/>
    <property type="match status" value="1"/>
</dbReference>
<dbReference type="OrthoDB" id="9762903at2"/>
<evidence type="ECO:0000256" key="6">
    <source>
        <dbReference type="ARBA" id="ARBA00023077"/>
    </source>
</evidence>
<evidence type="ECO:0000256" key="5">
    <source>
        <dbReference type="ARBA" id="ARBA00022729"/>
    </source>
</evidence>
<keyword evidence="9 10" id="KW-0998">Cell outer membrane</keyword>
<keyword evidence="8 15" id="KW-0675">Receptor</keyword>
<dbReference type="InterPro" id="IPR000531">
    <property type="entry name" value="Beta-barrel_TonB"/>
</dbReference>
<feature type="signal peptide" evidence="12">
    <location>
        <begin position="1"/>
        <end position="21"/>
    </location>
</feature>
<feature type="chain" id="PRO_5012732504" evidence="12">
    <location>
        <begin position="22"/>
        <end position="612"/>
    </location>
</feature>
<evidence type="ECO:0000256" key="10">
    <source>
        <dbReference type="PROSITE-ProRule" id="PRU01360"/>
    </source>
</evidence>
<dbReference type="Proteomes" id="UP000193431">
    <property type="component" value="Chromosome"/>
</dbReference>
<keyword evidence="7 10" id="KW-0472">Membrane</keyword>
<keyword evidence="4 10" id="KW-0812">Transmembrane</keyword>
<dbReference type="PANTHER" id="PTHR30069:SF29">
    <property type="entry name" value="HEMOGLOBIN AND HEMOGLOBIN-HAPTOGLOBIN-BINDING PROTEIN 1-RELATED"/>
    <property type="match status" value="1"/>
</dbReference>
<dbReference type="RefSeq" id="WP_085765915.1">
    <property type="nucleotide sequence ID" value="NZ_CP019344.1"/>
</dbReference>
<keyword evidence="16" id="KW-1185">Reference proteome</keyword>
<keyword evidence="5 12" id="KW-0732">Signal</keyword>
<evidence type="ECO:0000256" key="2">
    <source>
        <dbReference type="ARBA" id="ARBA00022448"/>
    </source>
</evidence>
<evidence type="ECO:0000256" key="4">
    <source>
        <dbReference type="ARBA" id="ARBA00022692"/>
    </source>
</evidence>
<dbReference type="Pfam" id="PF00593">
    <property type="entry name" value="TonB_dep_Rec_b-barrel"/>
    <property type="match status" value="1"/>
</dbReference>
<dbReference type="Gene3D" id="2.170.130.10">
    <property type="entry name" value="TonB-dependent receptor, plug domain"/>
    <property type="match status" value="1"/>
</dbReference>
<dbReference type="InterPro" id="IPR039426">
    <property type="entry name" value="TonB-dep_rcpt-like"/>
</dbReference>
<dbReference type="AlphaFoldDB" id="A0A1W6MHQ0"/>
<dbReference type="InterPro" id="IPR012910">
    <property type="entry name" value="Plug_dom"/>
</dbReference>
<dbReference type="EMBL" id="CP019344">
    <property type="protein sequence ID" value="ARN77112.1"/>
    <property type="molecule type" value="Genomic_DNA"/>
</dbReference>
<comment type="subcellular location">
    <subcellularLocation>
        <location evidence="1 10">Cell outer membrane</location>
        <topology evidence="1 10">Multi-pass membrane protein</topology>
    </subcellularLocation>
</comment>
<evidence type="ECO:0000256" key="7">
    <source>
        <dbReference type="ARBA" id="ARBA00023136"/>
    </source>
</evidence>
<feature type="domain" description="TonB-dependent receptor plug" evidence="14">
    <location>
        <begin position="43"/>
        <end position="144"/>
    </location>
</feature>
<dbReference type="PROSITE" id="PS52016">
    <property type="entry name" value="TONB_DEPENDENT_REC_3"/>
    <property type="match status" value="1"/>
</dbReference>
<name>A0A1W6MHQ0_9FLAO</name>